<dbReference type="Proteomes" id="UP000190675">
    <property type="component" value="Chromosome I"/>
</dbReference>
<gene>
    <name evidence="1" type="ORF">SAMN05444169_5889</name>
</gene>
<organism evidence="1 2">
    <name type="scientific">Bradyrhizobium erythrophlei</name>
    <dbReference type="NCBI Taxonomy" id="1437360"/>
    <lineage>
        <taxon>Bacteria</taxon>
        <taxon>Pseudomonadati</taxon>
        <taxon>Pseudomonadota</taxon>
        <taxon>Alphaproteobacteria</taxon>
        <taxon>Hyphomicrobiales</taxon>
        <taxon>Nitrobacteraceae</taxon>
        <taxon>Bradyrhizobium</taxon>
    </lineage>
</organism>
<reference evidence="1 2" key="1">
    <citation type="submission" date="2016-11" db="EMBL/GenBank/DDBJ databases">
        <authorList>
            <person name="Jaros S."/>
            <person name="Januszkiewicz K."/>
            <person name="Wedrychowicz H."/>
        </authorList>
    </citation>
    <scope>NUCLEOTIDE SEQUENCE [LARGE SCALE GENOMIC DNA]</scope>
    <source>
        <strain evidence="1 2">GAS242</strain>
    </source>
</reference>
<name>A0A1M5QF04_9BRAD</name>
<dbReference type="RefSeq" id="WP_079568946.1">
    <property type="nucleotide sequence ID" value="NZ_LT670818.1"/>
</dbReference>
<protein>
    <submittedName>
        <fullName evidence="1">Uncharacterized protein</fullName>
    </submittedName>
</protein>
<evidence type="ECO:0000313" key="2">
    <source>
        <dbReference type="Proteomes" id="UP000190675"/>
    </source>
</evidence>
<accession>A0A1M5QF04</accession>
<proteinExistence type="predicted"/>
<dbReference type="AlphaFoldDB" id="A0A1M5QF04"/>
<evidence type="ECO:0000313" key="1">
    <source>
        <dbReference type="EMBL" id="SHH12612.1"/>
    </source>
</evidence>
<dbReference type="OrthoDB" id="9909489at2"/>
<dbReference type="EMBL" id="LT670818">
    <property type="protein sequence ID" value="SHH12612.1"/>
    <property type="molecule type" value="Genomic_DNA"/>
</dbReference>
<sequence>MALTKLQRKLITEIEHIASSAGQDYRHIEEYEEAARTPKLRIIKKQMIIGDVVALYTLADELLSNVICHVYFKKPGKGFSYKALWRTKKFSAFAYHVLDNLYPLQKMSLIHEIKPVPKNIRDTLNRLNALRNALAHSFFPENRKSYRETKAVTYKDHDIFSNEGFDLFATDGQELIDYLLERAYGVKPDSF</sequence>